<dbReference type="SMART" id="SM00418">
    <property type="entry name" value="HTH_ARSR"/>
    <property type="match status" value="1"/>
</dbReference>
<dbReference type="InterPro" id="IPR036390">
    <property type="entry name" value="WH_DNA-bd_sf"/>
</dbReference>
<dbReference type="Proteomes" id="UP000609346">
    <property type="component" value="Unassembled WGS sequence"/>
</dbReference>
<dbReference type="RefSeq" id="WP_191205002.1">
    <property type="nucleotide sequence ID" value="NZ_JACXZA010000004.1"/>
</dbReference>
<proteinExistence type="predicted"/>
<accession>A0ABR8MXN4</accession>
<feature type="domain" description="HTH arsR-type" evidence="2">
    <location>
        <begin position="8"/>
        <end position="81"/>
    </location>
</feature>
<dbReference type="InterPro" id="IPR036388">
    <property type="entry name" value="WH-like_DNA-bd_sf"/>
</dbReference>
<dbReference type="InterPro" id="IPR011991">
    <property type="entry name" value="ArsR-like_HTH"/>
</dbReference>
<dbReference type="CDD" id="cd00090">
    <property type="entry name" value="HTH_ARSR"/>
    <property type="match status" value="1"/>
</dbReference>
<evidence type="ECO:0000256" key="1">
    <source>
        <dbReference type="ARBA" id="ARBA00023125"/>
    </source>
</evidence>
<evidence type="ECO:0000313" key="3">
    <source>
        <dbReference type="EMBL" id="MBD3920728.1"/>
    </source>
</evidence>
<organism evidence="3 4">
    <name type="scientific">Paenibacillus terricola</name>
    <dbReference type="NCBI Taxonomy" id="2763503"/>
    <lineage>
        <taxon>Bacteria</taxon>
        <taxon>Bacillati</taxon>
        <taxon>Bacillota</taxon>
        <taxon>Bacilli</taxon>
        <taxon>Bacillales</taxon>
        <taxon>Paenibacillaceae</taxon>
        <taxon>Paenibacillus</taxon>
    </lineage>
</organism>
<sequence length="194" mass="22082">MEQSKADLILHPIRLRIIQALLPEGNHTTQQLAERMSDIPQATLYRHLNTLLKAGLIHVVEERRNRGTVEKVYALAHNAAELTPDDVTETASAQHMELFVKFVASLLSEFGAYVGQERYNMVEDGVSFRKIELSLTDEEYRTLLTEQRAIAQRYADNKPTLERRLRMISTVVIPETKSIPTNRTEGDEEDEHGG</sequence>
<dbReference type="SUPFAM" id="SSF46785">
    <property type="entry name" value="Winged helix' DNA-binding domain"/>
    <property type="match status" value="1"/>
</dbReference>
<evidence type="ECO:0000259" key="2">
    <source>
        <dbReference type="SMART" id="SM00418"/>
    </source>
</evidence>
<gene>
    <name evidence="3" type="ORF">H8B09_18325</name>
</gene>
<keyword evidence="1" id="KW-0238">DNA-binding</keyword>
<dbReference type="NCBIfam" id="NF005061">
    <property type="entry name" value="PRK06474.1"/>
    <property type="match status" value="1"/>
</dbReference>
<keyword evidence="4" id="KW-1185">Reference proteome</keyword>
<evidence type="ECO:0000313" key="4">
    <source>
        <dbReference type="Proteomes" id="UP000609346"/>
    </source>
</evidence>
<dbReference type="Gene3D" id="1.10.10.10">
    <property type="entry name" value="Winged helix-like DNA-binding domain superfamily/Winged helix DNA-binding domain"/>
    <property type="match status" value="1"/>
</dbReference>
<dbReference type="Pfam" id="PF12840">
    <property type="entry name" value="HTH_20"/>
    <property type="match status" value="1"/>
</dbReference>
<dbReference type="InterPro" id="IPR001845">
    <property type="entry name" value="HTH_ArsR_DNA-bd_dom"/>
</dbReference>
<comment type="caution">
    <text evidence="3">The sequence shown here is derived from an EMBL/GenBank/DDBJ whole genome shotgun (WGS) entry which is preliminary data.</text>
</comment>
<dbReference type="Gene3D" id="6.10.140.2180">
    <property type="match status" value="1"/>
</dbReference>
<reference evidence="3 4" key="1">
    <citation type="submission" date="2020-09" db="EMBL/GenBank/DDBJ databases">
        <title>Paenibacillus sp. strain PR3 16S rRNA gene Genome sequencing and assembly.</title>
        <authorList>
            <person name="Kim J."/>
        </authorList>
    </citation>
    <scope>NUCLEOTIDE SEQUENCE [LARGE SCALE GENOMIC DNA]</scope>
    <source>
        <strain evidence="3 4">PR3</strain>
    </source>
</reference>
<dbReference type="EMBL" id="JACXZA010000004">
    <property type="protein sequence ID" value="MBD3920728.1"/>
    <property type="molecule type" value="Genomic_DNA"/>
</dbReference>
<name>A0ABR8MXN4_9BACL</name>
<protein>
    <submittedName>
        <fullName evidence="3">Helix-turn-helix domain-containing protein</fullName>
    </submittedName>
</protein>